<dbReference type="GO" id="GO:0005634">
    <property type="term" value="C:nucleus"/>
    <property type="evidence" value="ECO:0007669"/>
    <property type="project" value="TreeGrafter"/>
</dbReference>
<dbReference type="Gene3D" id="1.25.40.10">
    <property type="entry name" value="Tetratricopeptide repeat domain"/>
    <property type="match status" value="1"/>
</dbReference>
<gene>
    <name evidence="1" type="ORF">B9Z65_6433</name>
</gene>
<dbReference type="GO" id="GO:0030544">
    <property type="term" value="F:Hsp70 protein binding"/>
    <property type="evidence" value="ECO:0007669"/>
    <property type="project" value="TreeGrafter"/>
</dbReference>
<dbReference type="AlphaFoldDB" id="A0A2P8A8L7"/>
<organism evidence="1 2">
    <name type="scientific">Elsinoe australis</name>
    <dbReference type="NCBI Taxonomy" id="40998"/>
    <lineage>
        <taxon>Eukaryota</taxon>
        <taxon>Fungi</taxon>
        <taxon>Dikarya</taxon>
        <taxon>Ascomycota</taxon>
        <taxon>Pezizomycotina</taxon>
        <taxon>Dothideomycetes</taxon>
        <taxon>Dothideomycetidae</taxon>
        <taxon>Myriangiales</taxon>
        <taxon>Elsinoaceae</taxon>
        <taxon>Elsinoe</taxon>
    </lineage>
</organism>
<evidence type="ECO:0000313" key="1">
    <source>
        <dbReference type="EMBL" id="PSK56809.1"/>
    </source>
</evidence>
<dbReference type="Proteomes" id="UP000243723">
    <property type="component" value="Unassembled WGS sequence"/>
</dbReference>
<dbReference type="InterPro" id="IPR011990">
    <property type="entry name" value="TPR-like_helical_dom_sf"/>
</dbReference>
<keyword evidence="2" id="KW-1185">Reference proteome</keyword>
<dbReference type="GO" id="GO:0005829">
    <property type="term" value="C:cytosol"/>
    <property type="evidence" value="ECO:0007669"/>
    <property type="project" value="TreeGrafter"/>
</dbReference>
<protein>
    <submittedName>
        <fullName evidence="1">Translocation protein sec72</fullName>
    </submittedName>
</protein>
<proteinExistence type="predicted"/>
<dbReference type="PANTHER" id="PTHR46035">
    <property type="entry name" value="TETRATRICOPEPTIDE REPEAT PROTEIN 4"/>
    <property type="match status" value="1"/>
</dbReference>
<accession>A0A2P8A8L7</accession>
<evidence type="ECO:0000313" key="2">
    <source>
        <dbReference type="Proteomes" id="UP000243723"/>
    </source>
</evidence>
<dbReference type="GO" id="GO:0051879">
    <property type="term" value="F:Hsp90 protein binding"/>
    <property type="evidence" value="ECO:0007669"/>
    <property type="project" value="TreeGrafter"/>
</dbReference>
<dbReference type="GO" id="GO:0006457">
    <property type="term" value="P:protein folding"/>
    <property type="evidence" value="ECO:0007669"/>
    <property type="project" value="TreeGrafter"/>
</dbReference>
<dbReference type="EMBL" id="NHZQ01000060">
    <property type="protein sequence ID" value="PSK56809.1"/>
    <property type="molecule type" value="Genomic_DNA"/>
</dbReference>
<sequence length="210" mass="23147">MESLDTFTQLPLTIDPQTKAVTSHPTSTAITTELDILNSLHRSLLRDLESTTAPHGVPPPPVPVNPKRSAQITKLRETGNASFKKGQFGDAIRMYSLAIDMAAARPVWEPSGLVREELSALYGNRAQAKMAGQDWPGAAADAECSVELKKVGNVKGWWRRGTCLKEMGRLEEAREWVREGREFESVGPDKEGVKELEGLERDIEGRIAKV</sequence>
<dbReference type="OrthoDB" id="433738at2759"/>
<dbReference type="SUPFAM" id="SSF48452">
    <property type="entry name" value="TPR-like"/>
    <property type="match status" value="1"/>
</dbReference>
<dbReference type="PANTHER" id="PTHR46035:SF3">
    <property type="entry name" value="TRANSLOCATION PROTEIN SEC72"/>
    <property type="match status" value="1"/>
</dbReference>
<dbReference type="STRING" id="40998.A0A2P8A8L7"/>
<name>A0A2P8A8L7_9PEZI</name>
<comment type="caution">
    <text evidence="1">The sequence shown here is derived from an EMBL/GenBank/DDBJ whole genome shotgun (WGS) entry which is preliminary data.</text>
</comment>
<reference evidence="1 2" key="1">
    <citation type="submission" date="2017-05" db="EMBL/GenBank/DDBJ databases">
        <title>Draft genome sequence of Elsinoe australis.</title>
        <authorList>
            <person name="Cheng Q."/>
        </authorList>
    </citation>
    <scope>NUCLEOTIDE SEQUENCE [LARGE SCALE GENOMIC DNA]</scope>
    <source>
        <strain evidence="1 2">NL1</strain>
    </source>
</reference>